<evidence type="ECO:0000313" key="1">
    <source>
        <dbReference type="EMBL" id="SEB21651.1"/>
    </source>
</evidence>
<evidence type="ECO:0000313" key="2">
    <source>
        <dbReference type="Proteomes" id="UP000198850"/>
    </source>
</evidence>
<organism evidence="1 2">
    <name type="scientific">Pedobacter hartonius</name>
    <dbReference type="NCBI Taxonomy" id="425514"/>
    <lineage>
        <taxon>Bacteria</taxon>
        <taxon>Pseudomonadati</taxon>
        <taxon>Bacteroidota</taxon>
        <taxon>Sphingobacteriia</taxon>
        <taxon>Sphingobacteriales</taxon>
        <taxon>Sphingobacteriaceae</taxon>
        <taxon>Pedobacter</taxon>
    </lineage>
</organism>
<proteinExistence type="predicted"/>
<sequence>MPLYLFSSIGLYAQQKDMPDSIYRRPLFDFDIIRPVFKFNKEQQSNTNRFLRYSVLTGYREGVEPIKGWANFAGYTDTLTGTRRLYMFNLSIEEMLTHGMKKTSQVLLEVKDPSKYRYDSTQGSKDAWLKKNAHCYELLLPVSAITSSKQLEDDLAKTLGVRFGIEKRFVNALVLIRTSNKDKIKSSGKEKPETDMKTYFRNVLVNYLAYPLMDADMPPMVDETGYKDHVDLILNISDWKDLVAVRKALRKYDLDLKEEKRELEMFVITEIR</sequence>
<dbReference type="Proteomes" id="UP000198850">
    <property type="component" value="Unassembled WGS sequence"/>
</dbReference>
<dbReference type="AlphaFoldDB" id="A0A1H4HIZ6"/>
<keyword evidence="2" id="KW-1185">Reference proteome</keyword>
<accession>A0A1H4HIZ6</accession>
<dbReference type="EMBL" id="FNRA01000021">
    <property type="protein sequence ID" value="SEB21651.1"/>
    <property type="molecule type" value="Genomic_DNA"/>
</dbReference>
<reference evidence="1 2" key="1">
    <citation type="submission" date="2016-10" db="EMBL/GenBank/DDBJ databases">
        <authorList>
            <person name="de Groot N.N."/>
        </authorList>
    </citation>
    <scope>NUCLEOTIDE SEQUENCE [LARGE SCALE GENOMIC DNA]</scope>
    <source>
        <strain evidence="1 2">DSM 19033</strain>
    </source>
</reference>
<dbReference type="STRING" id="425514.SAMN05443550_1216"/>
<protein>
    <submittedName>
        <fullName evidence="1">Uncharacterized protein</fullName>
    </submittedName>
</protein>
<gene>
    <name evidence="1" type="ORF">SAMN05443550_1216</name>
</gene>
<name>A0A1H4HIZ6_9SPHI</name>